<proteinExistence type="predicted"/>
<organism evidence="1 2">
    <name type="scientific">Funneliformis mosseae</name>
    <name type="common">Endomycorrhizal fungus</name>
    <name type="synonym">Glomus mosseae</name>
    <dbReference type="NCBI Taxonomy" id="27381"/>
    <lineage>
        <taxon>Eukaryota</taxon>
        <taxon>Fungi</taxon>
        <taxon>Fungi incertae sedis</taxon>
        <taxon>Mucoromycota</taxon>
        <taxon>Glomeromycotina</taxon>
        <taxon>Glomeromycetes</taxon>
        <taxon>Glomerales</taxon>
        <taxon>Glomeraceae</taxon>
        <taxon>Funneliformis</taxon>
    </lineage>
</organism>
<protein>
    <submittedName>
        <fullName evidence="1">15973_t:CDS:1</fullName>
    </submittedName>
</protein>
<dbReference type="Gene3D" id="1.10.10.60">
    <property type="entry name" value="Homeodomain-like"/>
    <property type="match status" value="1"/>
</dbReference>
<gene>
    <name evidence="1" type="ORF">FMOSSE_LOCUS15279</name>
</gene>
<name>A0A9N9I882_FUNMO</name>
<evidence type="ECO:0000313" key="2">
    <source>
        <dbReference type="Proteomes" id="UP000789375"/>
    </source>
</evidence>
<dbReference type="AlphaFoldDB" id="A0A9N9I882"/>
<sequence>LCEWKRDNPSYNQEDLFNKFDISVPQVYRILKEKDKWLSINVLYKKFSNQKRDRGAKFSEIESALYL</sequence>
<keyword evidence="2" id="KW-1185">Reference proteome</keyword>
<feature type="non-terminal residue" evidence="1">
    <location>
        <position position="1"/>
    </location>
</feature>
<reference evidence="1" key="1">
    <citation type="submission" date="2021-06" db="EMBL/GenBank/DDBJ databases">
        <authorList>
            <person name="Kallberg Y."/>
            <person name="Tangrot J."/>
            <person name="Rosling A."/>
        </authorList>
    </citation>
    <scope>NUCLEOTIDE SEQUENCE</scope>
    <source>
        <strain evidence="1">87-6 pot B 2015</strain>
    </source>
</reference>
<evidence type="ECO:0000313" key="1">
    <source>
        <dbReference type="EMBL" id="CAG8725114.1"/>
    </source>
</evidence>
<dbReference type="EMBL" id="CAJVPP010014767">
    <property type="protein sequence ID" value="CAG8725114.1"/>
    <property type="molecule type" value="Genomic_DNA"/>
</dbReference>
<dbReference type="Proteomes" id="UP000789375">
    <property type="component" value="Unassembled WGS sequence"/>
</dbReference>
<comment type="caution">
    <text evidence="1">The sequence shown here is derived from an EMBL/GenBank/DDBJ whole genome shotgun (WGS) entry which is preliminary data.</text>
</comment>
<accession>A0A9N9I882</accession>